<dbReference type="Pfam" id="PF00583">
    <property type="entry name" value="Acetyltransf_1"/>
    <property type="match status" value="1"/>
</dbReference>
<dbReference type="InterPro" id="IPR051016">
    <property type="entry name" value="Diverse_Substrate_AcTransf"/>
</dbReference>
<keyword evidence="2" id="KW-0808">Transferase</keyword>
<dbReference type="PANTHER" id="PTHR10545">
    <property type="entry name" value="DIAMINE N-ACETYLTRANSFERASE"/>
    <property type="match status" value="1"/>
</dbReference>
<dbReference type="InterPro" id="IPR000182">
    <property type="entry name" value="GNAT_dom"/>
</dbReference>
<dbReference type="OrthoDB" id="7305308at2759"/>
<organism evidence="5 6">
    <name type="scientific">Drosophila navojoa</name>
    <name type="common">Fruit fly</name>
    <dbReference type="NCBI Taxonomy" id="7232"/>
    <lineage>
        <taxon>Eukaryota</taxon>
        <taxon>Metazoa</taxon>
        <taxon>Ecdysozoa</taxon>
        <taxon>Arthropoda</taxon>
        <taxon>Hexapoda</taxon>
        <taxon>Insecta</taxon>
        <taxon>Pterygota</taxon>
        <taxon>Neoptera</taxon>
        <taxon>Endopterygota</taxon>
        <taxon>Diptera</taxon>
        <taxon>Brachycera</taxon>
        <taxon>Muscomorpha</taxon>
        <taxon>Ephydroidea</taxon>
        <taxon>Drosophilidae</taxon>
        <taxon>Drosophila</taxon>
    </lineage>
</organism>
<dbReference type="SUPFAM" id="SSF55729">
    <property type="entry name" value="Acyl-CoA N-acyltransferases (Nat)"/>
    <property type="match status" value="1"/>
</dbReference>
<comment type="caution">
    <text evidence="5">The sequence shown here is derived from an EMBL/GenBank/DDBJ whole genome shotgun (WGS) entry which is preliminary data.</text>
</comment>
<name>A0A484BW36_DRONA</name>
<dbReference type="FunFam" id="3.40.630.30:FF:000064">
    <property type="entry name" value="GNAT family acetyltransferase"/>
    <property type="match status" value="1"/>
</dbReference>
<keyword evidence="6" id="KW-1185">Reference proteome</keyword>
<dbReference type="KEGG" id="dnv:108659666"/>
<dbReference type="CDD" id="cd04301">
    <property type="entry name" value="NAT_SF"/>
    <property type="match status" value="1"/>
</dbReference>
<evidence type="ECO:0000313" key="5">
    <source>
        <dbReference type="EMBL" id="TDG52145.1"/>
    </source>
</evidence>
<dbReference type="AlphaFoldDB" id="A0A484BW36"/>
<dbReference type="InterPro" id="IPR016181">
    <property type="entry name" value="Acyl_CoA_acyltransferase"/>
</dbReference>
<dbReference type="GO" id="GO:0008080">
    <property type="term" value="F:N-acetyltransferase activity"/>
    <property type="evidence" value="ECO:0007669"/>
    <property type="project" value="TreeGrafter"/>
</dbReference>
<dbReference type="PANTHER" id="PTHR10545:SF29">
    <property type="entry name" value="GH14572P-RELATED"/>
    <property type="match status" value="1"/>
</dbReference>
<evidence type="ECO:0000256" key="3">
    <source>
        <dbReference type="ARBA" id="ARBA00023315"/>
    </source>
</evidence>
<dbReference type="Gene3D" id="3.40.630.30">
    <property type="match status" value="1"/>
</dbReference>
<gene>
    <name evidence="5" type="ORF">AWZ03_001426</name>
</gene>
<dbReference type="STRING" id="7232.A0A484BW36"/>
<dbReference type="Proteomes" id="UP000295192">
    <property type="component" value="Unassembled WGS sequence"/>
</dbReference>
<dbReference type="OMA" id="WQFYRVE"/>
<dbReference type="PROSITE" id="PS51186">
    <property type="entry name" value="GNAT"/>
    <property type="match status" value="1"/>
</dbReference>
<reference evidence="5 6" key="1">
    <citation type="journal article" date="2019" name="J. Hered.">
        <title>An Improved Genome Assembly for Drosophila navojoa, the Basal Species in the mojavensis Cluster.</title>
        <authorList>
            <person name="Vanderlinde T."/>
            <person name="Dupim E.G."/>
            <person name="Nazario-Yepiz N.O."/>
            <person name="Carvalho A.B."/>
        </authorList>
    </citation>
    <scope>NUCLEOTIDE SEQUENCE [LARGE SCALE GENOMIC DNA]</scope>
    <source>
        <strain evidence="5">Navoj_Jal97</strain>
        <tissue evidence="5">Whole organism</tissue>
    </source>
</reference>
<evidence type="ECO:0000256" key="2">
    <source>
        <dbReference type="ARBA" id="ARBA00022679"/>
    </source>
</evidence>
<accession>A0A484BW36</accession>
<evidence type="ECO:0000313" key="6">
    <source>
        <dbReference type="Proteomes" id="UP000295192"/>
    </source>
</evidence>
<evidence type="ECO:0000256" key="1">
    <source>
        <dbReference type="ARBA" id="ARBA00008694"/>
    </source>
</evidence>
<protein>
    <recommendedName>
        <fullName evidence="4">N-acetyltransferase domain-containing protein</fullName>
    </recommendedName>
</protein>
<comment type="similarity">
    <text evidence="1">Belongs to the acetyltransferase family.</text>
</comment>
<proteinExistence type="inferred from homology"/>
<feature type="domain" description="N-acetyltransferase" evidence="4">
    <location>
        <begin position="7"/>
        <end position="164"/>
    </location>
</feature>
<dbReference type="EMBL" id="LSRL02000005">
    <property type="protein sequence ID" value="TDG52145.1"/>
    <property type="molecule type" value="Genomic_DNA"/>
</dbReference>
<keyword evidence="3" id="KW-0012">Acyltransferase</keyword>
<evidence type="ECO:0000259" key="4">
    <source>
        <dbReference type="PROSITE" id="PS51186"/>
    </source>
</evidence>
<sequence length="171" mass="19724">MSQKDNFTFRRAEKTDMKVVIEMIQELADFERMSDGPQLSEQDLIRDSGLDGGHEYCQVYVLTDNATNASIGYAICFYSYSTWQGRSLFLEDLYVRPAYRKQGTGARIFREVAAIAVRQGCRRLDFHVLSWNPACGFYNRLGATNLTQSESWQFYRVEEQQLAKLAEELNS</sequence>